<dbReference type="FunFam" id="3.30.565.10:FF:000006">
    <property type="entry name" value="Sensor histidine kinase WalK"/>
    <property type="match status" value="1"/>
</dbReference>
<evidence type="ECO:0000256" key="3">
    <source>
        <dbReference type="ARBA" id="ARBA00022553"/>
    </source>
</evidence>
<accession>A0A8J7PNH1</accession>
<evidence type="ECO:0000256" key="6">
    <source>
        <dbReference type="ARBA" id="ARBA00023012"/>
    </source>
</evidence>
<evidence type="ECO:0000259" key="9">
    <source>
        <dbReference type="PROSITE" id="PS50112"/>
    </source>
</evidence>
<proteinExistence type="predicted"/>
<feature type="transmembrane region" description="Helical" evidence="7">
    <location>
        <begin position="12"/>
        <end position="32"/>
    </location>
</feature>
<keyword evidence="6" id="KW-0902">Two-component regulatory system</keyword>
<dbReference type="EC" id="2.7.13.3" evidence="2"/>
<comment type="caution">
    <text evidence="11">The sequence shown here is derived from an EMBL/GenBank/DDBJ whole genome shotgun (WGS) entry which is preliminary data.</text>
</comment>
<evidence type="ECO:0000256" key="2">
    <source>
        <dbReference type="ARBA" id="ARBA00012438"/>
    </source>
</evidence>
<evidence type="ECO:0000256" key="7">
    <source>
        <dbReference type="SAM" id="Phobius"/>
    </source>
</evidence>
<organism evidence="11 12">
    <name type="scientific">Candidatus Obscuribacter phosphatis</name>
    <dbReference type="NCBI Taxonomy" id="1906157"/>
    <lineage>
        <taxon>Bacteria</taxon>
        <taxon>Bacillati</taxon>
        <taxon>Candidatus Melainabacteria</taxon>
        <taxon>Candidatus Obscuribacterales</taxon>
        <taxon>Candidatus Obscuribacteraceae</taxon>
        <taxon>Candidatus Obscuribacter</taxon>
    </lineage>
</organism>
<dbReference type="Proteomes" id="UP000664277">
    <property type="component" value="Unassembled WGS sequence"/>
</dbReference>
<dbReference type="SUPFAM" id="SSF55874">
    <property type="entry name" value="ATPase domain of HSP90 chaperone/DNA topoisomerase II/histidine kinase"/>
    <property type="match status" value="1"/>
</dbReference>
<dbReference type="InterPro" id="IPR036097">
    <property type="entry name" value="HisK_dim/P_sf"/>
</dbReference>
<dbReference type="SMART" id="SM00091">
    <property type="entry name" value="PAS"/>
    <property type="match status" value="1"/>
</dbReference>
<dbReference type="InterPro" id="IPR000014">
    <property type="entry name" value="PAS"/>
</dbReference>
<feature type="domain" description="Histidine kinase" evidence="8">
    <location>
        <begin position="397"/>
        <end position="616"/>
    </location>
</feature>
<dbReference type="AlphaFoldDB" id="A0A8J7PNH1"/>
<dbReference type="InterPro" id="IPR013656">
    <property type="entry name" value="PAS_4"/>
</dbReference>
<feature type="transmembrane region" description="Helical" evidence="7">
    <location>
        <begin position="188"/>
        <end position="208"/>
    </location>
</feature>
<keyword evidence="3" id="KW-0597">Phosphoprotein</keyword>
<dbReference type="Pfam" id="PF08448">
    <property type="entry name" value="PAS_4"/>
    <property type="match status" value="1"/>
</dbReference>
<dbReference type="NCBIfam" id="TIGR00229">
    <property type="entry name" value="sensory_box"/>
    <property type="match status" value="1"/>
</dbReference>
<dbReference type="PANTHER" id="PTHR43711:SF30">
    <property type="entry name" value="HISTIDINE KINASE"/>
    <property type="match status" value="1"/>
</dbReference>
<dbReference type="CDD" id="cd00082">
    <property type="entry name" value="HisKA"/>
    <property type="match status" value="1"/>
</dbReference>
<dbReference type="InterPro" id="IPR003661">
    <property type="entry name" value="HisK_dim/P_dom"/>
</dbReference>
<dbReference type="InterPro" id="IPR036890">
    <property type="entry name" value="HATPase_C_sf"/>
</dbReference>
<dbReference type="PANTHER" id="PTHR43711">
    <property type="entry name" value="TWO-COMPONENT HISTIDINE KINASE"/>
    <property type="match status" value="1"/>
</dbReference>
<dbReference type="PROSITE" id="PS50109">
    <property type="entry name" value="HIS_KIN"/>
    <property type="match status" value="1"/>
</dbReference>
<keyword evidence="7" id="KW-1133">Transmembrane helix</keyword>
<dbReference type="InterPro" id="IPR000700">
    <property type="entry name" value="PAS-assoc_C"/>
</dbReference>
<protein>
    <recommendedName>
        <fullName evidence="2">histidine kinase</fullName>
        <ecNumber evidence="2">2.7.13.3</ecNumber>
    </recommendedName>
</protein>
<evidence type="ECO:0000259" key="10">
    <source>
        <dbReference type="PROSITE" id="PS50113"/>
    </source>
</evidence>
<dbReference type="Pfam" id="PF02518">
    <property type="entry name" value="HATPase_c"/>
    <property type="match status" value="1"/>
</dbReference>
<keyword evidence="7" id="KW-0812">Transmembrane</keyword>
<evidence type="ECO:0000256" key="4">
    <source>
        <dbReference type="ARBA" id="ARBA00022679"/>
    </source>
</evidence>
<dbReference type="InterPro" id="IPR035965">
    <property type="entry name" value="PAS-like_dom_sf"/>
</dbReference>
<feature type="domain" description="PAS" evidence="9">
    <location>
        <begin position="266"/>
        <end position="332"/>
    </location>
</feature>
<feature type="domain" description="PAC" evidence="10">
    <location>
        <begin position="332"/>
        <end position="393"/>
    </location>
</feature>
<sequence>MKILKSLGTKILILISVPLVFQLSILAVVANLQDQAEAEARSADKARRFSDEVMDLIRDILALKSNFGEHDSIHLNPEMGSQYLTLKESIEGHFAALRELTKDNVDLSRRVNKTLSIVLTAQHQMAKARRAYRRAKLAGEEAPLDDYVKLRDTTMNFSQELLNLRDAGRNIAQASPEKQRILRTKIQNLLLAGSVANILFTLGLGFLLSRSIVHRLNIINENNFRLASNRPLHEPLRGEDEIAKVDHFFHKMAAEISSAISKEKIILESAHDCIAAFDENFKFLRVNAASQQIFDLEADEVLSSHFVDFLASEEKEKFSAFRQQLRNVNTSKPASFTIVRRDGSQRQVLLSLRKLQQDTADTQEAAGQRKSDEFIAVFHDITERYQAEQLKQEVVAMVTHDLRSPLMTIETFLEMLAQGAYNDESATEKYNRHLAGAKRSSKRMLVLIGDLLDIEKIKSGMLNIQPETLQAREILEAAIEESSGFAAEMGVSLKLRPGNASVKADPQMLPRIIANLLSNAIKFSPPGGTVTLQARTSGNSVIFSVEDQGPGLSPEDQNQIFERFQQVGNQTARTRGGSGLGLTICKEMVEIHGGKIWVESSKGEGSTFLFTMPRTS</sequence>
<dbReference type="CDD" id="cd16922">
    <property type="entry name" value="HATPase_EvgS-ArcB-TorS-like"/>
    <property type="match status" value="1"/>
</dbReference>
<evidence type="ECO:0000259" key="8">
    <source>
        <dbReference type="PROSITE" id="PS50109"/>
    </source>
</evidence>
<dbReference type="SUPFAM" id="SSF55785">
    <property type="entry name" value="PYP-like sensor domain (PAS domain)"/>
    <property type="match status" value="1"/>
</dbReference>
<dbReference type="GO" id="GO:0000155">
    <property type="term" value="F:phosphorelay sensor kinase activity"/>
    <property type="evidence" value="ECO:0007669"/>
    <property type="project" value="InterPro"/>
</dbReference>
<dbReference type="Pfam" id="PF00512">
    <property type="entry name" value="HisKA"/>
    <property type="match status" value="1"/>
</dbReference>
<keyword evidence="7" id="KW-0472">Membrane</keyword>
<dbReference type="SMART" id="SM00387">
    <property type="entry name" value="HATPase_c"/>
    <property type="match status" value="1"/>
</dbReference>
<gene>
    <name evidence="11" type="ORF">J0M35_12995</name>
</gene>
<dbReference type="EMBL" id="JAFLCK010000018">
    <property type="protein sequence ID" value="MBN8661277.1"/>
    <property type="molecule type" value="Genomic_DNA"/>
</dbReference>
<comment type="catalytic activity">
    <reaction evidence="1">
        <text>ATP + protein L-histidine = ADP + protein N-phospho-L-histidine.</text>
        <dbReference type="EC" id="2.7.13.3"/>
    </reaction>
</comment>
<reference evidence="11" key="1">
    <citation type="submission" date="2021-02" db="EMBL/GenBank/DDBJ databases">
        <title>Genome-Resolved Metagenomics of a Microbial Community Performing Photosynthetic Biological Nutrient Removal.</title>
        <authorList>
            <person name="Mcdaniel E.A."/>
        </authorList>
    </citation>
    <scope>NUCLEOTIDE SEQUENCE</scope>
    <source>
        <strain evidence="11">UWPOB_OBS1</strain>
    </source>
</reference>
<dbReference type="InterPro" id="IPR050736">
    <property type="entry name" value="Sensor_HK_Regulatory"/>
</dbReference>
<dbReference type="InterPro" id="IPR005467">
    <property type="entry name" value="His_kinase_dom"/>
</dbReference>
<name>A0A8J7PNH1_9BACT</name>
<dbReference type="SUPFAM" id="SSF47384">
    <property type="entry name" value="Homodimeric domain of signal transducing histidine kinase"/>
    <property type="match status" value="1"/>
</dbReference>
<evidence type="ECO:0000313" key="12">
    <source>
        <dbReference type="Proteomes" id="UP000664277"/>
    </source>
</evidence>
<dbReference type="PRINTS" id="PR00344">
    <property type="entry name" value="BCTRLSENSOR"/>
</dbReference>
<dbReference type="Gene3D" id="3.30.565.10">
    <property type="entry name" value="Histidine kinase-like ATPase, C-terminal domain"/>
    <property type="match status" value="1"/>
</dbReference>
<evidence type="ECO:0000256" key="5">
    <source>
        <dbReference type="ARBA" id="ARBA00022777"/>
    </source>
</evidence>
<keyword evidence="4" id="KW-0808">Transferase</keyword>
<dbReference type="InterPro" id="IPR004358">
    <property type="entry name" value="Sig_transdc_His_kin-like_C"/>
</dbReference>
<dbReference type="InterPro" id="IPR003594">
    <property type="entry name" value="HATPase_dom"/>
</dbReference>
<dbReference type="Gene3D" id="3.30.450.20">
    <property type="entry name" value="PAS domain"/>
    <property type="match status" value="1"/>
</dbReference>
<dbReference type="PROSITE" id="PS50113">
    <property type="entry name" value="PAC"/>
    <property type="match status" value="1"/>
</dbReference>
<dbReference type="Gene3D" id="1.10.287.130">
    <property type="match status" value="1"/>
</dbReference>
<dbReference type="SMART" id="SM00388">
    <property type="entry name" value="HisKA"/>
    <property type="match status" value="1"/>
</dbReference>
<dbReference type="PROSITE" id="PS50112">
    <property type="entry name" value="PAS"/>
    <property type="match status" value="1"/>
</dbReference>
<keyword evidence="5" id="KW-0418">Kinase</keyword>
<evidence type="ECO:0000313" key="11">
    <source>
        <dbReference type="EMBL" id="MBN8661277.1"/>
    </source>
</evidence>
<evidence type="ECO:0000256" key="1">
    <source>
        <dbReference type="ARBA" id="ARBA00000085"/>
    </source>
</evidence>
<dbReference type="CDD" id="cd00130">
    <property type="entry name" value="PAS"/>
    <property type="match status" value="1"/>
</dbReference>